<gene>
    <name evidence="1" type="ORF">F6U93_09000</name>
</gene>
<protein>
    <submittedName>
        <fullName evidence="1">DUF4465 domain-containing protein</fullName>
    </submittedName>
</protein>
<comment type="caution">
    <text evidence="1">The sequence shown here is derived from an EMBL/GenBank/DDBJ whole genome shotgun (WGS) entry which is preliminary data.</text>
</comment>
<dbReference type="RefSeq" id="WP_150938988.1">
    <property type="nucleotide sequence ID" value="NZ_WAAT01000044.1"/>
</dbReference>
<evidence type="ECO:0000313" key="1">
    <source>
        <dbReference type="EMBL" id="KAB1067733.1"/>
    </source>
</evidence>
<dbReference type="PROSITE" id="PS51257">
    <property type="entry name" value="PROKAR_LIPOPROTEIN"/>
    <property type="match status" value="1"/>
</dbReference>
<dbReference type="Proteomes" id="UP000441333">
    <property type="component" value="Unassembled WGS sequence"/>
</dbReference>
<accession>A0A6N6MDG0</accession>
<sequence>MKFIPKYIATLVCITLFYACDDELEVKIPYPNDITFNAIDLDRFTYEIYDEPFQVGNEESGVITVNVSNSNDGQFSGFALSNKNFRSYPWSLSRDFAPAAGLTPEEKQQAIDSTAFSVYTDEINRTENYLVGNTSGDNAYFTLAQPGIVEHVLVANTSYNYLLSSYGSIYSRSYDSDTQAYKFDGLSIQNHQISNPNPKYFSTFSLPAPGNVDAVSLRGHGELARREVGEAAGERAKQAVLNAGGTEEEAEVAYEDAYDEAYGTFVTGFVKLIIEGSLGGSTKGQVEYYLAVREGVDLENPEHNYILNDWKKVDLTSLGEVDKVLFNLTSSYVDDQGKMIYPSIFCLDGIRLQ</sequence>
<keyword evidence="2" id="KW-1185">Reference proteome</keyword>
<name>A0A6N6MDG0_9FLAO</name>
<evidence type="ECO:0000313" key="2">
    <source>
        <dbReference type="Proteomes" id="UP000441333"/>
    </source>
</evidence>
<proteinExistence type="predicted"/>
<reference evidence="1 2" key="1">
    <citation type="submission" date="2019-09" db="EMBL/GenBank/DDBJ databases">
        <authorList>
            <person name="Cao W.R."/>
        </authorList>
    </citation>
    <scope>NUCLEOTIDE SEQUENCE [LARGE SCALE GENOMIC DNA]</scope>
    <source>
        <strain evidence="1 2">B1N29</strain>
    </source>
</reference>
<dbReference type="Pfam" id="PF14717">
    <property type="entry name" value="DUF4465"/>
    <property type="match status" value="1"/>
</dbReference>
<organism evidence="1 2">
    <name type="scientific">Pseudotamlana haliotis</name>
    <dbReference type="NCBI Taxonomy" id="2614804"/>
    <lineage>
        <taxon>Bacteria</taxon>
        <taxon>Pseudomonadati</taxon>
        <taxon>Bacteroidota</taxon>
        <taxon>Flavobacteriia</taxon>
        <taxon>Flavobacteriales</taxon>
        <taxon>Flavobacteriaceae</taxon>
        <taxon>Pseudotamlana</taxon>
    </lineage>
</organism>
<dbReference type="InterPro" id="IPR027828">
    <property type="entry name" value="DUF4465"/>
</dbReference>
<dbReference type="EMBL" id="WAAT01000044">
    <property type="protein sequence ID" value="KAB1067733.1"/>
    <property type="molecule type" value="Genomic_DNA"/>
</dbReference>
<dbReference type="Gene3D" id="2.60.120.1350">
    <property type="entry name" value="Protein of unknown function DUF4465"/>
    <property type="match status" value="1"/>
</dbReference>
<dbReference type="AlphaFoldDB" id="A0A6N6MDG0"/>